<accession>A0A0N5AEQ4</accession>
<evidence type="ECO:0000256" key="1">
    <source>
        <dbReference type="SAM" id="Coils"/>
    </source>
</evidence>
<dbReference type="Gene3D" id="1.20.5.170">
    <property type="match status" value="1"/>
</dbReference>
<feature type="coiled-coil region" evidence="1">
    <location>
        <begin position="344"/>
        <end position="385"/>
    </location>
</feature>
<dbReference type="InterPro" id="IPR046347">
    <property type="entry name" value="bZIP_sf"/>
</dbReference>
<sequence>MLHEIMFTPDIAESEQMDIMSEAISGDENVEMSDVLDFCSVSLDQSKEQCVWQDSMDSPELQQTSTVSNTVSCMALPHGIVFAVSNVGTDSGFITPLVSSGSIPLNSLNNNLVLHPSTLCLNSSVFNSNYVRLGGAVPFDNECYKNSDNICTNVFYPAYLTPVNHCNCCNLHKQGFINQQANFQYTGCKECSCFASNIIPEPAVPLYSHANKSTCNNNLFQFQDLKLSEKGSNSEASSVYSWLDNLIAEARAEISQDLESKEHFLSGCSTDMRSSSFSGTSYFSNSESLSPASISSTSSEILCSCKATSQSDGSSDESSKAAISLEELTKKKRHQNRMASARYRRKIRDRRLLEKEEMSRLERRNAQLRVDIGLLQQQVKEVKQLIMPFSNTLHPHFQTLALTLLALSKILLATGHHRGTRQLSLSVLPLEIGPQVSILSLDEIIETLTDSTSSSSEQEHKTNSSKSTQRSKNATRSNRENDKDGSSITNQLP</sequence>
<evidence type="ECO:0000256" key="2">
    <source>
        <dbReference type="SAM" id="MobiDB-lite"/>
    </source>
</evidence>
<organism evidence="4 5">
    <name type="scientific">Syphacia muris</name>
    <dbReference type="NCBI Taxonomy" id="451379"/>
    <lineage>
        <taxon>Eukaryota</taxon>
        <taxon>Metazoa</taxon>
        <taxon>Ecdysozoa</taxon>
        <taxon>Nematoda</taxon>
        <taxon>Chromadorea</taxon>
        <taxon>Rhabditida</taxon>
        <taxon>Spirurina</taxon>
        <taxon>Oxyuridomorpha</taxon>
        <taxon>Oxyuroidea</taxon>
        <taxon>Oxyuridae</taxon>
        <taxon>Syphacia</taxon>
    </lineage>
</organism>
<keyword evidence="4" id="KW-1185">Reference proteome</keyword>
<feature type="domain" description="BZIP" evidence="3">
    <location>
        <begin position="326"/>
        <end position="389"/>
    </location>
</feature>
<dbReference type="InterPro" id="IPR004827">
    <property type="entry name" value="bZIP"/>
</dbReference>
<evidence type="ECO:0000313" key="5">
    <source>
        <dbReference type="WBParaSite" id="SMUV_0000272401-mRNA-1"/>
    </source>
</evidence>
<dbReference type="AlphaFoldDB" id="A0A0N5AEQ4"/>
<name>A0A0N5AEQ4_9BILA</name>
<feature type="compositionally biased region" description="Polar residues" evidence="2">
    <location>
        <begin position="464"/>
        <end position="476"/>
    </location>
</feature>
<dbReference type="SUPFAM" id="SSF57959">
    <property type="entry name" value="Leucine zipper domain"/>
    <property type="match status" value="1"/>
</dbReference>
<evidence type="ECO:0000313" key="4">
    <source>
        <dbReference type="Proteomes" id="UP000046393"/>
    </source>
</evidence>
<evidence type="ECO:0000259" key="3">
    <source>
        <dbReference type="PROSITE" id="PS50217"/>
    </source>
</evidence>
<dbReference type="WBParaSite" id="SMUV_0000272401-mRNA-1">
    <property type="protein sequence ID" value="SMUV_0000272401-mRNA-1"/>
    <property type="gene ID" value="SMUV_0000272401"/>
</dbReference>
<protein>
    <submittedName>
        <fullName evidence="5">BZIP domain-containing protein</fullName>
    </submittedName>
</protein>
<dbReference type="GO" id="GO:0003700">
    <property type="term" value="F:DNA-binding transcription factor activity"/>
    <property type="evidence" value="ECO:0007669"/>
    <property type="project" value="InterPro"/>
</dbReference>
<dbReference type="Proteomes" id="UP000046393">
    <property type="component" value="Unplaced"/>
</dbReference>
<keyword evidence="1" id="KW-0175">Coiled coil</keyword>
<feature type="region of interest" description="Disordered" evidence="2">
    <location>
        <begin position="449"/>
        <end position="493"/>
    </location>
</feature>
<dbReference type="Pfam" id="PF07716">
    <property type="entry name" value="bZIP_2"/>
    <property type="match status" value="1"/>
</dbReference>
<dbReference type="STRING" id="451379.A0A0N5AEQ4"/>
<reference evidence="5" key="1">
    <citation type="submission" date="2017-02" db="UniProtKB">
        <authorList>
            <consortium name="WormBaseParasite"/>
        </authorList>
    </citation>
    <scope>IDENTIFICATION</scope>
</reference>
<dbReference type="PROSITE" id="PS00036">
    <property type="entry name" value="BZIP_BASIC"/>
    <property type="match status" value="1"/>
</dbReference>
<proteinExistence type="predicted"/>
<dbReference type="PROSITE" id="PS50217">
    <property type="entry name" value="BZIP"/>
    <property type="match status" value="1"/>
</dbReference>